<comment type="similarity">
    <text evidence="11">Belongs to the Ca(2+):cation antiporter (CaCA) (TC 2.A.19) family. Cation/calcium exchanger (CCX) subfamily.</text>
</comment>
<evidence type="ECO:0000256" key="12">
    <source>
        <dbReference type="SAM" id="Phobius"/>
    </source>
</evidence>
<reference evidence="14 15" key="1">
    <citation type="submission" date="2024-01" db="EMBL/GenBank/DDBJ databases">
        <title>The genomes of 5 underutilized Papilionoideae crops provide insights into root nodulation and disease resistanc.</title>
        <authorList>
            <person name="Jiang F."/>
        </authorList>
    </citation>
    <scope>NUCLEOTIDE SEQUENCE [LARGE SCALE GENOMIC DNA]</scope>
    <source>
        <strain evidence="14">JINMINGXINNONG_FW02</strain>
        <tissue evidence="14">Leaves</tissue>
    </source>
</reference>
<proteinExistence type="inferred from homology"/>
<keyword evidence="9 12" id="KW-0472">Membrane</keyword>
<evidence type="ECO:0000313" key="14">
    <source>
        <dbReference type="EMBL" id="KAK7368181.1"/>
    </source>
</evidence>
<dbReference type="InterPro" id="IPR051359">
    <property type="entry name" value="CaCA_antiporter"/>
</dbReference>
<evidence type="ECO:0000256" key="8">
    <source>
        <dbReference type="ARBA" id="ARBA00023053"/>
    </source>
</evidence>
<keyword evidence="8" id="KW-0915">Sodium</keyword>
<feature type="domain" description="Sodium/calcium exchanger membrane region" evidence="13">
    <location>
        <begin position="6"/>
        <end position="113"/>
    </location>
</feature>
<evidence type="ECO:0000256" key="4">
    <source>
        <dbReference type="ARBA" id="ARBA00022538"/>
    </source>
</evidence>
<evidence type="ECO:0000256" key="10">
    <source>
        <dbReference type="ARBA" id="ARBA00023201"/>
    </source>
</evidence>
<evidence type="ECO:0000256" key="5">
    <source>
        <dbReference type="ARBA" id="ARBA00022692"/>
    </source>
</evidence>
<evidence type="ECO:0000259" key="13">
    <source>
        <dbReference type="Pfam" id="PF01699"/>
    </source>
</evidence>
<keyword evidence="7 12" id="KW-1133">Transmembrane helix</keyword>
<keyword evidence="6" id="KW-0630">Potassium</keyword>
<evidence type="ECO:0000256" key="9">
    <source>
        <dbReference type="ARBA" id="ARBA00023136"/>
    </source>
</evidence>
<dbReference type="PANTHER" id="PTHR12266">
    <property type="entry name" value="NA+/CA2+ K+ INDEPENDENT EXCHANGER"/>
    <property type="match status" value="1"/>
</dbReference>
<comment type="subcellular location">
    <subcellularLocation>
        <location evidence="1">Membrane</location>
        <topology evidence="1">Multi-pass membrane protein</topology>
    </subcellularLocation>
</comment>
<evidence type="ECO:0000256" key="1">
    <source>
        <dbReference type="ARBA" id="ARBA00004141"/>
    </source>
</evidence>
<dbReference type="PANTHER" id="PTHR12266:SF0">
    <property type="entry name" value="MITOCHONDRIAL SODIUM_CALCIUM EXCHANGER PROTEIN"/>
    <property type="match status" value="1"/>
</dbReference>
<evidence type="ECO:0000256" key="7">
    <source>
        <dbReference type="ARBA" id="ARBA00022989"/>
    </source>
</evidence>
<sequence>METNGAGVVLLPLGNGAPDVFASIASFVGAESGEVGLNSVLGGALFVTTIVVGTVSLCVAEKEIEIDLRCFIRDVSFFLLTLFSLLLILVVCKVGVGATIAFVSIYFVYAFIVAANEILRKHAQRLKLDVVTPLKLDESGQ</sequence>
<dbReference type="InterPro" id="IPR004837">
    <property type="entry name" value="NaCa_Exmemb"/>
</dbReference>
<evidence type="ECO:0000256" key="11">
    <source>
        <dbReference type="ARBA" id="ARBA00038187"/>
    </source>
</evidence>
<keyword evidence="2" id="KW-0813">Transport</keyword>
<keyword evidence="3" id="KW-0050">Antiport</keyword>
<feature type="transmembrane region" description="Helical" evidence="12">
    <location>
        <begin position="97"/>
        <end position="119"/>
    </location>
</feature>
<dbReference type="Pfam" id="PF01699">
    <property type="entry name" value="Na_Ca_ex"/>
    <property type="match status" value="1"/>
</dbReference>
<evidence type="ECO:0000313" key="15">
    <source>
        <dbReference type="Proteomes" id="UP001374584"/>
    </source>
</evidence>
<comment type="caution">
    <text evidence="14">The sequence shown here is derived from an EMBL/GenBank/DDBJ whole genome shotgun (WGS) entry which is preliminary data.</text>
</comment>
<gene>
    <name evidence="14" type="ORF">VNO80_10205</name>
</gene>
<name>A0AAN9RD90_PHACN</name>
<keyword evidence="15" id="KW-1185">Reference proteome</keyword>
<keyword evidence="4" id="KW-0633">Potassium transport</keyword>
<dbReference type="InterPro" id="IPR044880">
    <property type="entry name" value="NCX_ion-bd_dom_sf"/>
</dbReference>
<keyword evidence="5 12" id="KW-0812">Transmembrane</keyword>
<feature type="transmembrane region" description="Helical" evidence="12">
    <location>
        <begin position="71"/>
        <end position="91"/>
    </location>
</feature>
<evidence type="ECO:0000256" key="6">
    <source>
        <dbReference type="ARBA" id="ARBA00022958"/>
    </source>
</evidence>
<accession>A0AAN9RD90</accession>
<organism evidence="14 15">
    <name type="scientific">Phaseolus coccineus</name>
    <name type="common">Scarlet runner bean</name>
    <name type="synonym">Phaseolus multiflorus</name>
    <dbReference type="NCBI Taxonomy" id="3886"/>
    <lineage>
        <taxon>Eukaryota</taxon>
        <taxon>Viridiplantae</taxon>
        <taxon>Streptophyta</taxon>
        <taxon>Embryophyta</taxon>
        <taxon>Tracheophyta</taxon>
        <taxon>Spermatophyta</taxon>
        <taxon>Magnoliopsida</taxon>
        <taxon>eudicotyledons</taxon>
        <taxon>Gunneridae</taxon>
        <taxon>Pentapetalae</taxon>
        <taxon>rosids</taxon>
        <taxon>fabids</taxon>
        <taxon>Fabales</taxon>
        <taxon>Fabaceae</taxon>
        <taxon>Papilionoideae</taxon>
        <taxon>50 kb inversion clade</taxon>
        <taxon>NPAAA clade</taxon>
        <taxon>indigoferoid/millettioid clade</taxon>
        <taxon>Phaseoleae</taxon>
        <taxon>Phaseolus</taxon>
    </lineage>
</organism>
<dbReference type="GO" id="GO:0006813">
    <property type="term" value="P:potassium ion transport"/>
    <property type="evidence" value="ECO:0007669"/>
    <property type="project" value="UniProtKB-KW"/>
</dbReference>
<dbReference type="GO" id="GO:0015297">
    <property type="term" value="F:antiporter activity"/>
    <property type="evidence" value="ECO:0007669"/>
    <property type="project" value="UniProtKB-KW"/>
</dbReference>
<keyword evidence="10" id="KW-0406">Ion transport</keyword>
<evidence type="ECO:0000256" key="2">
    <source>
        <dbReference type="ARBA" id="ARBA00022448"/>
    </source>
</evidence>
<keyword evidence="10" id="KW-0739">Sodium transport</keyword>
<dbReference type="EMBL" id="JAYMYR010000004">
    <property type="protein sequence ID" value="KAK7368181.1"/>
    <property type="molecule type" value="Genomic_DNA"/>
</dbReference>
<dbReference type="AlphaFoldDB" id="A0AAN9RD90"/>
<dbReference type="GO" id="GO:0008324">
    <property type="term" value="F:monoatomic cation transmembrane transporter activity"/>
    <property type="evidence" value="ECO:0007669"/>
    <property type="project" value="TreeGrafter"/>
</dbReference>
<dbReference type="GO" id="GO:0016020">
    <property type="term" value="C:membrane"/>
    <property type="evidence" value="ECO:0007669"/>
    <property type="project" value="UniProtKB-SubCell"/>
</dbReference>
<feature type="transmembrane region" description="Helical" evidence="12">
    <location>
        <begin position="38"/>
        <end position="59"/>
    </location>
</feature>
<dbReference type="Proteomes" id="UP001374584">
    <property type="component" value="Unassembled WGS sequence"/>
</dbReference>
<dbReference type="Gene3D" id="1.20.1420.30">
    <property type="entry name" value="NCX, central ion-binding region"/>
    <property type="match status" value="1"/>
</dbReference>
<evidence type="ECO:0000256" key="3">
    <source>
        <dbReference type="ARBA" id="ARBA00022449"/>
    </source>
</evidence>
<dbReference type="GO" id="GO:0006814">
    <property type="term" value="P:sodium ion transport"/>
    <property type="evidence" value="ECO:0007669"/>
    <property type="project" value="UniProtKB-KW"/>
</dbReference>
<protein>
    <recommendedName>
        <fullName evidence="13">Sodium/calcium exchanger membrane region domain-containing protein</fullName>
    </recommendedName>
</protein>